<dbReference type="Proteomes" id="UP000735302">
    <property type="component" value="Unassembled WGS sequence"/>
</dbReference>
<gene>
    <name evidence="1" type="ORF">PoB_006895800</name>
</gene>
<organism evidence="1 2">
    <name type="scientific">Plakobranchus ocellatus</name>
    <dbReference type="NCBI Taxonomy" id="259542"/>
    <lineage>
        <taxon>Eukaryota</taxon>
        <taxon>Metazoa</taxon>
        <taxon>Spiralia</taxon>
        <taxon>Lophotrochozoa</taxon>
        <taxon>Mollusca</taxon>
        <taxon>Gastropoda</taxon>
        <taxon>Heterobranchia</taxon>
        <taxon>Euthyneura</taxon>
        <taxon>Panpulmonata</taxon>
        <taxon>Sacoglossa</taxon>
        <taxon>Placobranchoidea</taxon>
        <taxon>Plakobranchidae</taxon>
        <taxon>Plakobranchus</taxon>
    </lineage>
</organism>
<dbReference type="EMBL" id="BLXT01007807">
    <property type="protein sequence ID" value="GFO42453.1"/>
    <property type="molecule type" value="Genomic_DNA"/>
</dbReference>
<reference evidence="1 2" key="1">
    <citation type="journal article" date="2021" name="Elife">
        <title>Chloroplast acquisition without the gene transfer in kleptoplastic sea slugs, Plakobranchus ocellatus.</title>
        <authorList>
            <person name="Maeda T."/>
            <person name="Takahashi S."/>
            <person name="Yoshida T."/>
            <person name="Shimamura S."/>
            <person name="Takaki Y."/>
            <person name="Nagai Y."/>
            <person name="Toyoda A."/>
            <person name="Suzuki Y."/>
            <person name="Arimoto A."/>
            <person name="Ishii H."/>
            <person name="Satoh N."/>
            <person name="Nishiyama T."/>
            <person name="Hasebe M."/>
            <person name="Maruyama T."/>
            <person name="Minagawa J."/>
            <person name="Obokata J."/>
            <person name="Shigenobu S."/>
        </authorList>
    </citation>
    <scope>NUCLEOTIDE SEQUENCE [LARGE SCALE GENOMIC DNA]</scope>
</reference>
<protein>
    <submittedName>
        <fullName evidence="1">Uncharacterized protein</fullName>
    </submittedName>
</protein>
<accession>A0AAV4DDV1</accession>
<evidence type="ECO:0000313" key="1">
    <source>
        <dbReference type="EMBL" id="GFO42453.1"/>
    </source>
</evidence>
<name>A0AAV4DDV1_9GAST</name>
<comment type="caution">
    <text evidence="1">The sequence shown here is derived from an EMBL/GenBank/DDBJ whole genome shotgun (WGS) entry which is preliminary data.</text>
</comment>
<proteinExistence type="predicted"/>
<sequence>MNSSKHNENDFLFNCLSLPVWGKCIKERSEEVWFLYIASLQQGDLRLSGLPSGQGTSGGARIHDRRVPADLRADSLTAVPPTPRMNKRIILKRSFEDKTPIATFFSEI</sequence>
<keyword evidence="2" id="KW-1185">Reference proteome</keyword>
<dbReference type="AlphaFoldDB" id="A0AAV4DDV1"/>
<evidence type="ECO:0000313" key="2">
    <source>
        <dbReference type="Proteomes" id="UP000735302"/>
    </source>
</evidence>